<evidence type="ECO:0000256" key="1">
    <source>
        <dbReference type="ARBA" id="ARBA00023125"/>
    </source>
</evidence>
<dbReference type="PRINTS" id="PR00040">
    <property type="entry name" value="HTHMERR"/>
</dbReference>
<dbReference type="PANTHER" id="PTHR30204">
    <property type="entry name" value="REDOX-CYCLING DRUG-SENSING TRANSCRIPTIONAL ACTIVATOR SOXR"/>
    <property type="match status" value="1"/>
</dbReference>
<evidence type="ECO:0000313" key="4">
    <source>
        <dbReference type="Proteomes" id="UP001235712"/>
    </source>
</evidence>
<dbReference type="EMBL" id="JAUSQZ010000001">
    <property type="protein sequence ID" value="MDP9826067.1"/>
    <property type="molecule type" value="Genomic_DNA"/>
</dbReference>
<comment type="caution">
    <text evidence="3">The sequence shown here is derived from an EMBL/GenBank/DDBJ whole genome shotgun (WGS) entry which is preliminary data.</text>
</comment>
<dbReference type="InterPro" id="IPR047057">
    <property type="entry name" value="MerR_fam"/>
</dbReference>
<evidence type="ECO:0000313" key="3">
    <source>
        <dbReference type="EMBL" id="MDP9826067.1"/>
    </source>
</evidence>
<dbReference type="Proteomes" id="UP001235712">
    <property type="component" value="Unassembled WGS sequence"/>
</dbReference>
<dbReference type="SUPFAM" id="SSF46955">
    <property type="entry name" value="Putative DNA-binding domain"/>
    <property type="match status" value="1"/>
</dbReference>
<dbReference type="SMART" id="SM00422">
    <property type="entry name" value="HTH_MERR"/>
    <property type="match status" value="1"/>
</dbReference>
<dbReference type="RefSeq" id="WP_307240496.1">
    <property type="nucleotide sequence ID" value="NZ_JAUSQZ010000001.1"/>
</dbReference>
<gene>
    <name evidence="3" type="ORF">J2S57_001816</name>
</gene>
<reference evidence="3 4" key="1">
    <citation type="submission" date="2023-07" db="EMBL/GenBank/DDBJ databases">
        <title>Sequencing the genomes of 1000 actinobacteria strains.</title>
        <authorList>
            <person name="Klenk H.-P."/>
        </authorList>
    </citation>
    <scope>NUCLEOTIDE SEQUENCE [LARGE SCALE GENOMIC DNA]</scope>
    <source>
        <strain evidence="3 4">DSM 44388</strain>
    </source>
</reference>
<dbReference type="PANTHER" id="PTHR30204:SF93">
    <property type="entry name" value="HTH MERR-TYPE DOMAIN-CONTAINING PROTEIN"/>
    <property type="match status" value="1"/>
</dbReference>
<dbReference type="PROSITE" id="PS50937">
    <property type="entry name" value="HTH_MERR_2"/>
    <property type="match status" value="1"/>
</dbReference>
<accession>A0ABT9P0M3</accession>
<keyword evidence="4" id="KW-1185">Reference proteome</keyword>
<dbReference type="InterPro" id="IPR000551">
    <property type="entry name" value="MerR-type_HTH_dom"/>
</dbReference>
<proteinExistence type="predicted"/>
<evidence type="ECO:0000259" key="2">
    <source>
        <dbReference type="PROSITE" id="PS50937"/>
    </source>
</evidence>
<dbReference type="GO" id="GO:0003677">
    <property type="term" value="F:DNA binding"/>
    <property type="evidence" value="ECO:0007669"/>
    <property type="project" value="UniProtKB-KW"/>
</dbReference>
<protein>
    <submittedName>
        <fullName evidence="3">DNA-binding transcriptional MerR regulator</fullName>
    </submittedName>
</protein>
<sequence length="224" mass="23187">MGAQDTFTIEELATAAGMTPRNVRAYRTKGLLAPPTRVGRTSRYQESHLRRLRDIRQLRDAGLPLKMIIDAAARGEDLGPTGALWQAAGPTAVERGRRRMDGGGDGSASTGTSVLVDPEAYGLMRTLRESGVPASTVLRVALRAAAAGRLLAQELSDVLAEGDSAKAPAAGNGFAGTPQRAVAEQAPGPVPDLVVLDGEAPAADVIDLATAITRGVLGSSRLAD</sequence>
<dbReference type="Gene3D" id="1.10.1660.10">
    <property type="match status" value="1"/>
</dbReference>
<dbReference type="InterPro" id="IPR009061">
    <property type="entry name" value="DNA-bd_dom_put_sf"/>
</dbReference>
<organism evidence="3 4">
    <name type="scientific">Kineosporia succinea</name>
    <dbReference type="NCBI Taxonomy" id="84632"/>
    <lineage>
        <taxon>Bacteria</taxon>
        <taxon>Bacillati</taxon>
        <taxon>Actinomycetota</taxon>
        <taxon>Actinomycetes</taxon>
        <taxon>Kineosporiales</taxon>
        <taxon>Kineosporiaceae</taxon>
        <taxon>Kineosporia</taxon>
    </lineage>
</organism>
<name>A0ABT9P0M3_9ACTN</name>
<dbReference type="Pfam" id="PF13411">
    <property type="entry name" value="MerR_1"/>
    <property type="match status" value="1"/>
</dbReference>
<dbReference type="CDD" id="cd00592">
    <property type="entry name" value="HTH_MerR-like"/>
    <property type="match status" value="1"/>
</dbReference>
<keyword evidence="1 3" id="KW-0238">DNA-binding</keyword>
<feature type="domain" description="HTH merR-type" evidence="2">
    <location>
        <begin position="6"/>
        <end position="74"/>
    </location>
</feature>